<dbReference type="SMART" id="SM00347">
    <property type="entry name" value="HTH_MARR"/>
    <property type="match status" value="1"/>
</dbReference>
<evidence type="ECO:0000313" key="2">
    <source>
        <dbReference type="EMBL" id="RLK49423.1"/>
    </source>
</evidence>
<sequence length="159" mass="17170">MTDSDDLLRLLFAAHTLTRVAALETASETPSAQWRTLTLLQTHGPQRLGDLAHLSRVSQPGMTRLARQMAEDGLLERRADPADSRATVLSATPAGLAALRQWRVDLATALQPRFAELDDVDRTVLRRAAHILEERIGATADAAPGADETVATTAEKGAR</sequence>
<protein>
    <submittedName>
        <fullName evidence="2">MarR family transcriptional regulator</fullName>
    </submittedName>
</protein>
<dbReference type="InterPro" id="IPR036388">
    <property type="entry name" value="WH-like_DNA-bd_sf"/>
</dbReference>
<dbReference type="EMBL" id="RCDB01000002">
    <property type="protein sequence ID" value="RLK49423.1"/>
    <property type="molecule type" value="Genomic_DNA"/>
</dbReference>
<dbReference type="RefSeq" id="WP_121058645.1">
    <property type="nucleotide sequence ID" value="NZ_RCDB01000002.1"/>
</dbReference>
<dbReference type="InterPro" id="IPR052526">
    <property type="entry name" value="HTH-type_Bedaq_tolerance"/>
</dbReference>
<dbReference type="Proteomes" id="UP000273158">
    <property type="component" value="Unassembled WGS sequence"/>
</dbReference>
<comment type="caution">
    <text evidence="2">The sequence shown here is derived from an EMBL/GenBank/DDBJ whole genome shotgun (WGS) entry which is preliminary data.</text>
</comment>
<dbReference type="PANTHER" id="PTHR39515">
    <property type="entry name" value="CONSERVED PROTEIN"/>
    <property type="match status" value="1"/>
</dbReference>
<evidence type="ECO:0000259" key="1">
    <source>
        <dbReference type="PROSITE" id="PS50995"/>
    </source>
</evidence>
<reference evidence="2 3" key="1">
    <citation type="journal article" date="2015" name="Stand. Genomic Sci.">
        <title>Genomic Encyclopedia of Bacterial and Archaeal Type Strains, Phase III: the genomes of soil and plant-associated and newly described type strains.</title>
        <authorList>
            <person name="Whitman W.B."/>
            <person name="Woyke T."/>
            <person name="Klenk H.P."/>
            <person name="Zhou Y."/>
            <person name="Lilburn T.G."/>
            <person name="Beck B.J."/>
            <person name="De Vos P."/>
            <person name="Vandamme P."/>
            <person name="Eisen J.A."/>
            <person name="Garrity G."/>
            <person name="Hugenholtz P."/>
            <person name="Kyrpides N.C."/>
        </authorList>
    </citation>
    <scope>NUCLEOTIDE SEQUENCE [LARGE SCALE GENOMIC DNA]</scope>
    <source>
        <strain evidence="2 3">S2T63</strain>
    </source>
</reference>
<dbReference type="AlphaFoldDB" id="A0A498C2H2"/>
<dbReference type="GO" id="GO:0003700">
    <property type="term" value="F:DNA-binding transcription factor activity"/>
    <property type="evidence" value="ECO:0007669"/>
    <property type="project" value="InterPro"/>
</dbReference>
<dbReference type="SUPFAM" id="SSF46785">
    <property type="entry name" value="Winged helix' DNA-binding domain"/>
    <property type="match status" value="1"/>
</dbReference>
<keyword evidence="3" id="KW-1185">Reference proteome</keyword>
<evidence type="ECO:0000313" key="3">
    <source>
        <dbReference type="Proteomes" id="UP000273158"/>
    </source>
</evidence>
<dbReference type="InterPro" id="IPR036390">
    <property type="entry name" value="WH_DNA-bd_sf"/>
</dbReference>
<gene>
    <name evidence="2" type="ORF">C7474_1571</name>
</gene>
<accession>A0A498C2H2</accession>
<dbReference type="PANTHER" id="PTHR39515:SF2">
    <property type="entry name" value="HTH-TYPE TRANSCRIPTIONAL REGULATOR RV0880"/>
    <property type="match status" value="1"/>
</dbReference>
<dbReference type="OrthoDB" id="8966183at2"/>
<dbReference type="PROSITE" id="PS50995">
    <property type="entry name" value="HTH_MARR_2"/>
    <property type="match status" value="1"/>
</dbReference>
<proteinExistence type="predicted"/>
<dbReference type="InterPro" id="IPR000835">
    <property type="entry name" value="HTH_MarR-typ"/>
</dbReference>
<name>A0A498C2H2_9MICO</name>
<organism evidence="2 3">
    <name type="scientific">Microbacterium telephonicum</name>
    <dbReference type="NCBI Taxonomy" id="1714841"/>
    <lineage>
        <taxon>Bacteria</taxon>
        <taxon>Bacillati</taxon>
        <taxon>Actinomycetota</taxon>
        <taxon>Actinomycetes</taxon>
        <taxon>Micrococcales</taxon>
        <taxon>Microbacteriaceae</taxon>
        <taxon>Microbacterium</taxon>
    </lineage>
</organism>
<dbReference type="Pfam" id="PF01047">
    <property type="entry name" value="MarR"/>
    <property type="match status" value="1"/>
</dbReference>
<dbReference type="Gene3D" id="1.10.10.10">
    <property type="entry name" value="Winged helix-like DNA-binding domain superfamily/Winged helix DNA-binding domain"/>
    <property type="match status" value="1"/>
</dbReference>
<feature type="domain" description="HTH marR-type" evidence="1">
    <location>
        <begin position="4"/>
        <end position="134"/>
    </location>
</feature>